<dbReference type="EMBL" id="JACHXF010000011">
    <property type="protein sequence ID" value="MBB3097376.1"/>
    <property type="molecule type" value="Genomic_DNA"/>
</dbReference>
<evidence type="ECO:0000313" key="2">
    <source>
        <dbReference type="Proteomes" id="UP000590749"/>
    </source>
</evidence>
<gene>
    <name evidence="1" type="ORF">FHR83_005054</name>
</gene>
<reference evidence="1 2" key="1">
    <citation type="submission" date="2020-08" db="EMBL/GenBank/DDBJ databases">
        <title>Genomic Encyclopedia of Type Strains, Phase III (KMG-III): the genomes of soil and plant-associated and newly described type strains.</title>
        <authorList>
            <person name="Whitman W."/>
        </authorList>
    </citation>
    <scope>NUCLEOTIDE SEQUENCE [LARGE SCALE GENOMIC DNA]</scope>
    <source>
        <strain evidence="1 2">CECT 3287</strain>
    </source>
</reference>
<name>A0A7W5FGB8_9ACTN</name>
<keyword evidence="2" id="KW-1185">Reference proteome</keyword>
<sequence>MTSSPGSSTSAPAEMARDVLEGRISFRNVAHSCAYAEPLMKAQEAFLRWRSQVDEEEQARLATETQMRLYGDQNF</sequence>
<accession>A0A7W5FGB8</accession>
<organism evidence="1 2">
    <name type="scientific">Actinoplanes campanulatus</name>
    <dbReference type="NCBI Taxonomy" id="113559"/>
    <lineage>
        <taxon>Bacteria</taxon>
        <taxon>Bacillati</taxon>
        <taxon>Actinomycetota</taxon>
        <taxon>Actinomycetes</taxon>
        <taxon>Micromonosporales</taxon>
        <taxon>Micromonosporaceae</taxon>
        <taxon>Actinoplanes</taxon>
    </lineage>
</organism>
<proteinExistence type="predicted"/>
<evidence type="ECO:0000313" key="1">
    <source>
        <dbReference type="EMBL" id="MBB3097376.1"/>
    </source>
</evidence>
<comment type="caution">
    <text evidence="1">The sequence shown here is derived from an EMBL/GenBank/DDBJ whole genome shotgun (WGS) entry which is preliminary data.</text>
</comment>
<dbReference type="Proteomes" id="UP000590749">
    <property type="component" value="Unassembled WGS sequence"/>
</dbReference>
<dbReference type="AlphaFoldDB" id="A0A7W5FGB8"/>
<protein>
    <submittedName>
        <fullName evidence="1">Uncharacterized protein</fullName>
    </submittedName>
</protein>